<organism evidence="1 2">
    <name type="scientific">Luteitalea pratensis</name>
    <dbReference type="NCBI Taxonomy" id="1855912"/>
    <lineage>
        <taxon>Bacteria</taxon>
        <taxon>Pseudomonadati</taxon>
        <taxon>Acidobacteriota</taxon>
        <taxon>Vicinamibacteria</taxon>
        <taxon>Vicinamibacterales</taxon>
        <taxon>Vicinamibacteraceae</taxon>
        <taxon>Luteitalea</taxon>
    </lineage>
</organism>
<name>A0A143PJH9_LUTPR</name>
<dbReference type="KEGG" id="abac:LuPra_01603"/>
<dbReference type="Proteomes" id="UP000076079">
    <property type="component" value="Chromosome"/>
</dbReference>
<reference evidence="2" key="2">
    <citation type="submission" date="2016-04" db="EMBL/GenBank/DDBJ databases">
        <title>First Complete Genome Sequence of a Subdivision 6 Acidobacterium.</title>
        <authorList>
            <person name="Huang S."/>
            <person name="Vieira S."/>
            <person name="Bunk B."/>
            <person name="Riedel T."/>
            <person name="Sproeer C."/>
            <person name="Overmann J."/>
        </authorList>
    </citation>
    <scope>NUCLEOTIDE SEQUENCE [LARGE SCALE GENOMIC DNA]</scope>
    <source>
        <strain evidence="2">DSM 100886 HEG_-6_39</strain>
    </source>
</reference>
<dbReference type="PATRIC" id="fig|1813736.3.peg.1663"/>
<reference evidence="1 2" key="1">
    <citation type="journal article" date="2016" name="Genome Announc.">
        <title>First Complete Genome Sequence of a Subdivision 6 Acidobacterium Strain.</title>
        <authorList>
            <person name="Huang S."/>
            <person name="Vieira S."/>
            <person name="Bunk B."/>
            <person name="Riedel T."/>
            <person name="Sproer C."/>
            <person name="Overmann J."/>
        </authorList>
    </citation>
    <scope>NUCLEOTIDE SEQUENCE [LARGE SCALE GENOMIC DNA]</scope>
    <source>
        <strain evidence="2">DSM 100886 HEG_-6_39</strain>
    </source>
</reference>
<evidence type="ECO:0000313" key="2">
    <source>
        <dbReference type="Proteomes" id="UP000076079"/>
    </source>
</evidence>
<dbReference type="AlphaFoldDB" id="A0A143PJH9"/>
<evidence type="ECO:0000313" key="1">
    <source>
        <dbReference type="EMBL" id="AMY08403.1"/>
    </source>
</evidence>
<gene>
    <name evidence="1" type="ORF">LuPra_01603</name>
</gene>
<dbReference type="RefSeq" id="WP_201792182.1">
    <property type="nucleotide sequence ID" value="NZ_CP015136.1"/>
</dbReference>
<dbReference type="EMBL" id="CP015136">
    <property type="protein sequence ID" value="AMY08403.1"/>
    <property type="molecule type" value="Genomic_DNA"/>
</dbReference>
<keyword evidence="2" id="KW-1185">Reference proteome</keyword>
<accession>A0A143PJH9</accession>
<protein>
    <submittedName>
        <fullName evidence="1">Baseplate wedge subunit</fullName>
    </submittedName>
</protein>
<proteinExistence type="predicted"/>
<dbReference type="NCBIfam" id="TIGR02243">
    <property type="entry name" value="putative baseplate assembly protein"/>
    <property type="match status" value="1"/>
</dbReference>
<sequence>MPHERFACGTSRRRMLVREARDDADKPFLNGIDFLEIDAADQRVLHVHFVHPLPGQRGGVPAGDPLAASNFAVEGGVRISGITIQAVVATTGPVVTLRVDRAGDFSPYALRLIASLLDDVPPPGFDPVLSHVTFSFKVHCAADTDCVTRVECPPEQGSAPHLDYLAKDYASFRRLLLDRLATTLPDWRDRSPADMGIALVELLAYTGDQLSYYQDAVATEAYLGTARRRTSVRRHGRLVDYHLHDGANARAWLVFGTDVDRGTSAAPALPVGTRVTDEPRTGEAAGDVSFETLHEVTALTVSRNAIRFHTWGEERCTLRAGTTTATLAGSTASLGLSRGDVLVLEEVRGPITGRPEDADPARRHVVRLIAAPRDLEDPALRTPVLEVRWHERDALPFPLCLAEFDDGAGGTVASTIARANVALADHGLTILDDDAAGGLVPARVPADGRYRPALDSPALTQAAAFDALAARERPAAEATNIDPRETRPVVTLRGEGETWLPRRDLLTSSRFAPEFVVETEDGGPARLRFGDGVLGRRPAAGTTFRVRHREGNGVAGNVGAEALCALVPRVPGVTVRNPIAARGGVEPEPVRQARLHAPQAFRTQERAVTEADYAEAAQRHPDVQRAAATRRWTGSWHTMFVTIDRRGGRPVDTPFEIEIRAFLERFRMAGGDLEIDAPRFVPLDIALRLCVNQQAHRGAVQQALDAAFGAGTRADGTVGFFHPDRYTFGQPVVLSQLIATALDVPGVGSVLDVVRFQRQGESSRGEIDRGFIGMHRLEIARLDNDPSVRERGRLTFLLEGGR</sequence>
<dbReference type="InterPro" id="IPR011749">
    <property type="entry name" value="CHP02243"/>
</dbReference>
<dbReference type="STRING" id="1855912.LuPra_01603"/>